<accession>A0A8H6RE62</accession>
<dbReference type="GO" id="GO:0006654">
    <property type="term" value="P:phosphatidic acid biosynthetic process"/>
    <property type="evidence" value="ECO:0007669"/>
    <property type="project" value="TreeGrafter"/>
</dbReference>
<dbReference type="Pfam" id="PF00106">
    <property type="entry name" value="adh_short"/>
    <property type="match status" value="1"/>
</dbReference>
<evidence type="ECO:0000313" key="5">
    <source>
        <dbReference type="Proteomes" id="UP000660729"/>
    </source>
</evidence>
<sequence>MESLSALGIETQSLDITSDGSIEECVAKVKRLDILVNNSGASYTMPIVDTPLLEAKKIFDVNVWGHLAVTQAFLPLLLKSSRPMIVNHTTTGVHISIPWQAVYNASKAAMSRFSDTLRLELQPSGVQVVELKTGGVKTKILSNLQARNPKLPAESIYMPAKDTVEEMLKVEWAEEHSSVSAEQWAEEVVADILKKNPPPVIWRGESAWMARLASVLPFGWLDGTFKQMTGLDKVEAIIRKQ</sequence>
<dbReference type="GO" id="GO:0005811">
    <property type="term" value="C:lipid droplet"/>
    <property type="evidence" value="ECO:0007669"/>
    <property type="project" value="TreeGrafter"/>
</dbReference>
<reference evidence="4" key="1">
    <citation type="submission" date="2020-04" db="EMBL/GenBank/DDBJ databases">
        <title>Draft genome resource of the tomato pathogen Pseudocercospora fuligena.</title>
        <authorList>
            <person name="Zaccaron A."/>
        </authorList>
    </citation>
    <scope>NUCLEOTIDE SEQUENCE</scope>
    <source>
        <strain evidence="4">PF001</strain>
    </source>
</reference>
<dbReference type="InterPro" id="IPR002347">
    <property type="entry name" value="SDR_fam"/>
</dbReference>
<dbReference type="GO" id="GO:0019433">
    <property type="term" value="P:triglyceride catabolic process"/>
    <property type="evidence" value="ECO:0007669"/>
    <property type="project" value="TreeGrafter"/>
</dbReference>
<evidence type="ECO:0000256" key="2">
    <source>
        <dbReference type="ARBA" id="ARBA00023002"/>
    </source>
</evidence>
<evidence type="ECO:0000256" key="3">
    <source>
        <dbReference type="RuleBase" id="RU000363"/>
    </source>
</evidence>
<dbReference type="PRINTS" id="PR00081">
    <property type="entry name" value="GDHRDH"/>
</dbReference>
<evidence type="ECO:0000313" key="4">
    <source>
        <dbReference type="EMBL" id="KAF7190200.1"/>
    </source>
</evidence>
<gene>
    <name evidence="4" type="ORF">HII31_08531</name>
</gene>
<dbReference type="Gene3D" id="3.40.50.720">
    <property type="entry name" value="NAD(P)-binding Rossmann-like Domain"/>
    <property type="match status" value="1"/>
</dbReference>
<dbReference type="PRINTS" id="PR00080">
    <property type="entry name" value="SDRFAMILY"/>
</dbReference>
<dbReference type="OrthoDB" id="2102561at2759"/>
<dbReference type="GO" id="GO:0005783">
    <property type="term" value="C:endoplasmic reticulum"/>
    <property type="evidence" value="ECO:0007669"/>
    <property type="project" value="TreeGrafter"/>
</dbReference>
<dbReference type="EMBL" id="JABCIY010000175">
    <property type="protein sequence ID" value="KAF7190200.1"/>
    <property type="molecule type" value="Genomic_DNA"/>
</dbReference>
<dbReference type="GO" id="GO:0004806">
    <property type="term" value="F:triacylglycerol lipase activity"/>
    <property type="evidence" value="ECO:0007669"/>
    <property type="project" value="TreeGrafter"/>
</dbReference>
<keyword evidence="2" id="KW-0560">Oxidoreductase</keyword>
<comment type="similarity">
    <text evidence="1 3">Belongs to the short-chain dehydrogenases/reductases (SDR) family.</text>
</comment>
<keyword evidence="5" id="KW-1185">Reference proteome</keyword>
<name>A0A8H6RE62_9PEZI</name>
<dbReference type="GO" id="GO:0000140">
    <property type="term" value="F:acylglycerone-phosphate reductase (NADP+) activity"/>
    <property type="evidence" value="ECO:0007669"/>
    <property type="project" value="TreeGrafter"/>
</dbReference>
<dbReference type="PANTHER" id="PTHR44169:SF6">
    <property type="entry name" value="NADPH-DEPENDENT 1-ACYLDIHYDROXYACETONE PHOSPHATE REDUCTASE"/>
    <property type="match status" value="1"/>
</dbReference>
<dbReference type="SUPFAM" id="SSF51735">
    <property type="entry name" value="NAD(P)-binding Rossmann-fold domains"/>
    <property type="match status" value="1"/>
</dbReference>
<dbReference type="PANTHER" id="PTHR44169">
    <property type="entry name" value="NADPH-DEPENDENT 1-ACYLDIHYDROXYACETONE PHOSPHATE REDUCTASE"/>
    <property type="match status" value="1"/>
</dbReference>
<dbReference type="AlphaFoldDB" id="A0A8H6RE62"/>
<evidence type="ECO:0000256" key="1">
    <source>
        <dbReference type="ARBA" id="ARBA00006484"/>
    </source>
</evidence>
<proteinExistence type="inferred from homology"/>
<comment type="caution">
    <text evidence="4">The sequence shown here is derived from an EMBL/GenBank/DDBJ whole genome shotgun (WGS) entry which is preliminary data.</text>
</comment>
<dbReference type="Proteomes" id="UP000660729">
    <property type="component" value="Unassembled WGS sequence"/>
</dbReference>
<organism evidence="4 5">
    <name type="scientific">Pseudocercospora fuligena</name>
    <dbReference type="NCBI Taxonomy" id="685502"/>
    <lineage>
        <taxon>Eukaryota</taxon>
        <taxon>Fungi</taxon>
        <taxon>Dikarya</taxon>
        <taxon>Ascomycota</taxon>
        <taxon>Pezizomycotina</taxon>
        <taxon>Dothideomycetes</taxon>
        <taxon>Dothideomycetidae</taxon>
        <taxon>Mycosphaerellales</taxon>
        <taxon>Mycosphaerellaceae</taxon>
        <taxon>Pseudocercospora</taxon>
    </lineage>
</organism>
<protein>
    <submittedName>
        <fullName evidence="4">Short-chain dehydrogenase PC-15</fullName>
    </submittedName>
</protein>
<dbReference type="InterPro" id="IPR036291">
    <property type="entry name" value="NAD(P)-bd_dom_sf"/>
</dbReference>